<dbReference type="SUPFAM" id="SSF47413">
    <property type="entry name" value="lambda repressor-like DNA-binding domains"/>
    <property type="match status" value="1"/>
</dbReference>
<dbReference type="Pfam" id="PF13560">
    <property type="entry name" value="HTH_31"/>
    <property type="match status" value="1"/>
</dbReference>
<accession>A0A5R8NNP9</accession>
<dbReference type="InterPro" id="IPR043917">
    <property type="entry name" value="DUF5753"/>
</dbReference>
<name>A0A5R8NNP9_9NOCA</name>
<sequence length="294" mass="33335">MSEESPTLLRRQLGRFLRECREGRGLTIAAAAVEVQLSTAALQRMETGRPQKLRKQDVRALCELYEVPPVETEQAVDLAIKAANNPEVTAFVGMFSNAFNMYVGMETSARRLLSYCEQVPGLLQTPEYARALIAAFPGYESQDDIDRRLLVRLKRQAIVTRKTNPLQLEVLLHESALHRVVGSPRIMSAQLRELAESSKRDNITLRVHPYSAGLPWGLMTGPFVILDFGTDTRGNPVEPPVVYLDGGMSSDMYLERREDVQRYTELADFIRHQALDEARTRDLLRQVAREHDQR</sequence>
<protein>
    <submittedName>
        <fullName evidence="2">Helix-turn-helix domain-containing protein</fullName>
    </submittedName>
</protein>
<evidence type="ECO:0000313" key="3">
    <source>
        <dbReference type="Proteomes" id="UP000306378"/>
    </source>
</evidence>
<evidence type="ECO:0000259" key="1">
    <source>
        <dbReference type="PROSITE" id="PS50943"/>
    </source>
</evidence>
<dbReference type="EMBL" id="VBUT01000005">
    <property type="protein sequence ID" value="TLF77310.1"/>
    <property type="molecule type" value="Genomic_DNA"/>
</dbReference>
<dbReference type="CDD" id="cd00093">
    <property type="entry name" value="HTH_XRE"/>
    <property type="match status" value="1"/>
</dbReference>
<evidence type="ECO:0000313" key="2">
    <source>
        <dbReference type="EMBL" id="TLF77310.1"/>
    </source>
</evidence>
<comment type="caution">
    <text evidence="2">The sequence shown here is derived from an EMBL/GenBank/DDBJ whole genome shotgun (WGS) entry which is preliminary data.</text>
</comment>
<dbReference type="PROSITE" id="PS50943">
    <property type="entry name" value="HTH_CROC1"/>
    <property type="match status" value="1"/>
</dbReference>
<organism evidence="2 3">
    <name type="scientific">Nocardia cyriacigeorgica</name>
    <dbReference type="NCBI Taxonomy" id="135487"/>
    <lineage>
        <taxon>Bacteria</taxon>
        <taxon>Bacillati</taxon>
        <taxon>Actinomycetota</taxon>
        <taxon>Actinomycetes</taxon>
        <taxon>Mycobacteriales</taxon>
        <taxon>Nocardiaceae</taxon>
        <taxon>Nocardia</taxon>
    </lineage>
</organism>
<dbReference type="Pfam" id="PF19054">
    <property type="entry name" value="DUF5753"/>
    <property type="match status" value="1"/>
</dbReference>
<gene>
    <name evidence="2" type="ORF">FEK34_13190</name>
</gene>
<dbReference type="SMART" id="SM00530">
    <property type="entry name" value="HTH_XRE"/>
    <property type="match status" value="1"/>
</dbReference>
<dbReference type="RefSeq" id="WP_138448175.1">
    <property type="nucleotide sequence ID" value="NZ_VBUT01000005.1"/>
</dbReference>
<proteinExistence type="predicted"/>
<dbReference type="InterPro" id="IPR010982">
    <property type="entry name" value="Lambda_DNA-bd_dom_sf"/>
</dbReference>
<dbReference type="AlphaFoldDB" id="A0A5R8NNP9"/>
<feature type="domain" description="HTH cro/C1-type" evidence="1">
    <location>
        <begin position="17"/>
        <end position="72"/>
    </location>
</feature>
<dbReference type="InterPro" id="IPR001387">
    <property type="entry name" value="Cro/C1-type_HTH"/>
</dbReference>
<dbReference type="Proteomes" id="UP000306378">
    <property type="component" value="Unassembled WGS sequence"/>
</dbReference>
<dbReference type="Gene3D" id="1.10.260.40">
    <property type="entry name" value="lambda repressor-like DNA-binding domains"/>
    <property type="match status" value="1"/>
</dbReference>
<reference evidence="2 3" key="1">
    <citation type="submission" date="2019-05" db="EMBL/GenBank/DDBJ databases">
        <title>Genomes sequences of two Nocardia cyriacigeorgica environmental isolates, type strains Nocardia asteroides ATCC 19247 and Nocardia cyriacigeorgica DSM 44484.</title>
        <authorList>
            <person name="Vautrin F."/>
            <person name="Bergeron E."/>
            <person name="Dubost A."/>
            <person name="Abrouk D."/>
            <person name="Rodriguez Nava V."/>
            <person name="Pujic P."/>
        </authorList>
    </citation>
    <scope>NUCLEOTIDE SEQUENCE [LARGE SCALE GENOMIC DNA]</scope>
    <source>
        <strain evidence="2 3">EML 446</strain>
    </source>
</reference>
<dbReference type="GO" id="GO:0003677">
    <property type="term" value="F:DNA binding"/>
    <property type="evidence" value="ECO:0007669"/>
    <property type="project" value="InterPro"/>
</dbReference>